<dbReference type="PANTHER" id="PTHR31157">
    <property type="entry name" value="SCP DOMAIN-CONTAINING PROTEIN"/>
    <property type="match status" value="1"/>
</dbReference>
<evidence type="ECO:0000313" key="3">
    <source>
        <dbReference type="Proteomes" id="UP001183388"/>
    </source>
</evidence>
<dbReference type="CDD" id="cd05379">
    <property type="entry name" value="CAP_bacterial"/>
    <property type="match status" value="1"/>
</dbReference>
<name>A0ABU2L3B7_9ACTN</name>
<organism evidence="2 3">
    <name type="scientific">Streptomyces boetiae</name>
    <dbReference type="NCBI Taxonomy" id="3075541"/>
    <lineage>
        <taxon>Bacteria</taxon>
        <taxon>Bacillati</taxon>
        <taxon>Actinomycetota</taxon>
        <taxon>Actinomycetes</taxon>
        <taxon>Kitasatosporales</taxon>
        <taxon>Streptomycetaceae</taxon>
        <taxon>Streptomyces</taxon>
    </lineage>
</organism>
<keyword evidence="3" id="KW-1185">Reference proteome</keyword>
<evidence type="ECO:0000313" key="2">
    <source>
        <dbReference type="EMBL" id="MDT0306054.1"/>
    </source>
</evidence>
<accession>A0ABU2L3B7</accession>
<evidence type="ECO:0000259" key="1">
    <source>
        <dbReference type="Pfam" id="PF00188"/>
    </source>
</evidence>
<gene>
    <name evidence="2" type="ORF">RM780_03635</name>
</gene>
<dbReference type="Pfam" id="PF00188">
    <property type="entry name" value="CAP"/>
    <property type="match status" value="1"/>
</dbReference>
<dbReference type="SUPFAM" id="SSF55797">
    <property type="entry name" value="PR-1-like"/>
    <property type="match status" value="1"/>
</dbReference>
<dbReference type="RefSeq" id="WP_311628977.1">
    <property type="nucleotide sequence ID" value="NZ_JAVREN010000004.1"/>
</dbReference>
<proteinExistence type="predicted"/>
<dbReference type="InterPro" id="IPR035940">
    <property type="entry name" value="CAP_sf"/>
</dbReference>
<feature type="domain" description="SCP" evidence="1">
    <location>
        <begin position="40"/>
        <end position="184"/>
    </location>
</feature>
<sequence length="188" mass="20979">MDSSTTPIKAIRRLPRRIGKIRVIKRIGKRRNTVDQQLFDLINDARLHPEKYPPNGNASGASMSACPSALTLSSQLQEIARAHNAFLAGQPIEWVNDDLNMHRGPGGKLAWEDGEPMSQAGYTAFRAENVATGFPTAEAAVRFWMQDDERWNWGHRNLILNCAAQEFGFAHHEGGPGGHYWTLDMGTR</sequence>
<dbReference type="Proteomes" id="UP001183388">
    <property type="component" value="Unassembled WGS sequence"/>
</dbReference>
<dbReference type="PANTHER" id="PTHR31157:SF1">
    <property type="entry name" value="SCP DOMAIN-CONTAINING PROTEIN"/>
    <property type="match status" value="1"/>
</dbReference>
<dbReference type="EMBL" id="JAVREN010000004">
    <property type="protein sequence ID" value="MDT0306054.1"/>
    <property type="molecule type" value="Genomic_DNA"/>
</dbReference>
<dbReference type="InterPro" id="IPR014044">
    <property type="entry name" value="CAP_dom"/>
</dbReference>
<dbReference type="Gene3D" id="3.40.33.10">
    <property type="entry name" value="CAP"/>
    <property type="match status" value="1"/>
</dbReference>
<protein>
    <submittedName>
        <fullName evidence="2">CAP domain-containing protein</fullName>
    </submittedName>
</protein>
<comment type="caution">
    <text evidence="2">The sequence shown here is derived from an EMBL/GenBank/DDBJ whole genome shotgun (WGS) entry which is preliminary data.</text>
</comment>
<reference evidence="3" key="1">
    <citation type="submission" date="2023-07" db="EMBL/GenBank/DDBJ databases">
        <title>30 novel species of actinomycetes from the DSMZ collection.</title>
        <authorList>
            <person name="Nouioui I."/>
        </authorList>
    </citation>
    <scope>NUCLEOTIDE SEQUENCE [LARGE SCALE GENOMIC DNA]</scope>
    <source>
        <strain evidence="3">DSM 44917</strain>
    </source>
</reference>